<evidence type="ECO:0000259" key="3">
    <source>
        <dbReference type="PROSITE" id="PS50076"/>
    </source>
</evidence>
<dbReference type="HOGENOM" id="CLU_770394_0_0_1"/>
<dbReference type="EMBL" id="JH993005">
    <property type="protein sequence ID" value="EKX44377.1"/>
    <property type="molecule type" value="Genomic_DNA"/>
</dbReference>
<feature type="transmembrane region" description="Helical" evidence="2">
    <location>
        <begin position="339"/>
        <end position="358"/>
    </location>
</feature>
<evidence type="ECO:0000256" key="2">
    <source>
        <dbReference type="SAM" id="Phobius"/>
    </source>
</evidence>
<dbReference type="Pfam" id="PF00226">
    <property type="entry name" value="DnaJ"/>
    <property type="match status" value="1"/>
</dbReference>
<feature type="domain" description="J" evidence="3">
    <location>
        <begin position="176"/>
        <end position="242"/>
    </location>
</feature>
<dbReference type="SMART" id="SM00271">
    <property type="entry name" value="DnaJ"/>
    <property type="match status" value="1"/>
</dbReference>
<dbReference type="Proteomes" id="UP000011087">
    <property type="component" value="Unassembled WGS sequence"/>
</dbReference>
<dbReference type="InterPro" id="IPR036869">
    <property type="entry name" value="J_dom_sf"/>
</dbReference>
<accession>L1J7T4</accession>
<feature type="compositionally biased region" description="Low complexity" evidence="1">
    <location>
        <begin position="309"/>
        <end position="324"/>
    </location>
</feature>
<dbReference type="PANTHER" id="PTHR44825:SF1">
    <property type="entry name" value="DNAJ HOMOLOG SUBFAMILY C MEMBER 4"/>
    <property type="match status" value="1"/>
</dbReference>
<keyword evidence="2" id="KW-0472">Membrane</keyword>
<dbReference type="PROSITE" id="PS50076">
    <property type="entry name" value="DNAJ_2"/>
    <property type="match status" value="1"/>
</dbReference>
<dbReference type="KEGG" id="gtt:GUITHDRAFT_139907"/>
<dbReference type="SUPFAM" id="SSF46565">
    <property type="entry name" value="Chaperone J-domain"/>
    <property type="match status" value="1"/>
</dbReference>
<dbReference type="STRING" id="905079.L1J7T4"/>
<reference evidence="6" key="2">
    <citation type="submission" date="2012-11" db="EMBL/GenBank/DDBJ databases">
        <authorList>
            <person name="Kuo A."/>
            <person name="Curtis B.A."/>
            <person name="Tanifuji G."/>
            <person name="Burki F."/>
            <person name="Gruber A."/>
            <person name="Irimia M."/>
            <person name="Maruyama S."/>
            <person name="Arias M.C."/>
            <person name="Ball S.G."/>
            <person name="Gile G.H."/>
            <person name="Hirakawa Y."/>
            <person name="Hopkins J.F."/>
            <person name="Rensing S.A."/>
            <person name="Schmutz J."/>
            <person name="Symeonidi A."/>
            <person name="Elias M."/>
            <person name="Eveleigh R.J."/>
            <person name="Herman E.K."/>
            <person name="Klute M.J."/>
            <person name="Nakayama T."/>
            <person name="Obornik M."/>
            <person name="Reyes-Prieto A."/>
            <person name="Armbrust E.V."/>
            <person name="Aves S.J."/>
            <person name="Beiko R.G."/>
            <person name="Coutinho P."/>
            <person name="Dacks J.B."/>
            <person name="Durnford D.G."/>
            <person name="Fast N.M."/>
            <person name="Green B.R."/>
            <person name="Grisdale C."/>
            <person name="Hempe F."/>
            <person name="Henrissat B."/>
            <person name="Hoppner M.P."/>
            <person name="Ishida K.-I."/>
            <person name="Kim E."/>
            <person name="Koreny L."/>
            <person name="Kroth P.G."/>
            <person name="Liu Y."/>
            <person name="Malik S.-B."/>
            <person name="Maier U.G."/>
            <person name="McRose D."/>
            <person name="Mock T."/>
            <person name="Neilson J.A."/>
            <person name="Onodera N.T."/>
            <person name="Poole A.M."/>
            <person name="Pritham E.J."/>
            <person name="Richards T.A."/>
            <person name="Rocap G."/>
            <person name="Roy S.W."/>
            <person name="Sarai C."/>
            <person name="Schaack S."/>
            <person name="Shirato S."/>
            <person name="Slamovits C.H."/>
            <person name="Spencer D.F."/>
            <person name="Suzuki S."/>
            <person name="Worden A.Z."/>
            <person name="Zauner S."/>
            <person name="Barry K."/>
            <person name="Bell C."/>
            <person name="Bharti A.K."/>
            <person name="Crow J.A."/>
            <person name="Grimwood J."/>
            <person name="Kramer R."/>
            <person name="Lindquist E."/>
            <person name="Lucas S."/>
            <person name="Salamov A."/>
            <person name="McFadden G.I."/>
            <person name="Lane C.E."/>
            <person name="Keeling P.J."/>
            <person name="Gray M.W."/>
            <person name="Grigoriev I.V."/>
            <person name="Archibald J.M."/>
        </authorList>
    </citation>
    <scope>NUCLEOTIDE SEQUENCE</scope>
    <source>
        <strain evidence="6">CCMP2712</strain>
    </source>
</reference>
<evidence type="ECO:0000313" key="4">
    <source>
        <dbReference type="EMBL" id="EKX44377.1"/>
    </source>
</evidence>
<reference evidence="4 6" key="1">
    <citation type="journal article" date="2012" name="Nature">
        <title>Algal genomes reveal evolutionary mosaicism and the fate of nucleomorphs.</title>
        <authorList>
            <consortium name="DOE Joint Genome Institute"/>
            <person name="Curtis B.A."/>
            <person name="Tanifuji G."/>
            <person name="Burki F."/>
            <person name="Gruber A."/>
            <person name="Irimia M."/>
            <person name="Maruyama S."/>
            <person name="Arias M.C."/>
            <person name="Ball S.G."/>
            <person name="Gile G.H."/>
            <person name="Hirakawa Y."/>
            <person name="Hopkins J.F."/>
            <person name="Kuo A."/>
            <person name="Rensing S.A."/>
            <person name="Schmutz J."/>
            <person name="Symeonidi A."/>
            <person name="Elias M."/>
            <person name="Eveleigh R.J."/>
            <person name="Herman E.K."/>
            <person name="Klute M.J."/>
            <person name="Nakayama T."/>
            <person name="Obornik M."/>
            <person name="Reyes-Prieto A."/>
            <person name="Armbrust E.V."/>
            <person name="Aves S.J."/>
            <person name="Beiko R.G."/>
            <person name="Coutinho P."/>
            <person name="Dacks J.B."/>
            <person name="Durnford D.G."/>
            <person name="Fast N.M."/>
            <person name="Green B.R."/>
            <person name="Grisdale C.J."/>
            <person name="Hempel F."/>
            <person name="Henrissat B."/>
            <person name="Hoppner M.P."/>
            <person name="Ishida K."/>
            <person name="Kim E."/>
            <person name="Koreny L."/>
            <person name="Kroth P.G."/>
            <person name="Liu Y."/>
            <person name="Malik S.B."/>
            <person name="Maier U.G."/>
            <person name="McRose D."/>
            <person name="Mock T."/>
            <person name="Neilson J.A."/>
            <person name="Onodera N.T."/>
            <person name="Poole A.M."/>
            <person name="Pritham E.J."/>
            <person name="Richards T.A."/>
            <person name="Rocap G."/>
            <person name="Roy S.W."/>
            <person name="Sarai C."/>
            <person name="Schaack S."/>
            <person name="Shirato S."/>
            <person name="Slamovits C.H."/>
            <person name="Spencer D.F."/>
            <person name="Suzuki S."/>
            <person name="Worden A.Z."/>
            <person name="Zauner S."/>
            <person name="Barry K."/>
            <person name="Bell C."/>
            <person name="Bharti A.K."/>
            <person name="Crow J.A."/>
            <person name="Grimwood J."/>
            <person name="Kramer R."/>
            <person name="Lindquist E."/>
            <person name="Lucas S."/>
            <person name="Salamov A."/>
            <person name="McFadden G.I."/>
            <person name="Lane C.E."/>
            <person name="Keeling P.J."/>
            <person name="Gray M.W."/>
            <person name="Grigoriev I.V."/>
            <person name="Archibald J.M."/>
        </authorList>
    </citation>
    <scope>NUCLEOTIDE SEQUENCE</scope>
    <source>
        <strain evidence="4 6">CCMP2712</strain>
    </source>
</reference>
<feature type="region of interest" description="Disordered" evidence="1">
    <location>
        <begin position="284"/>
        <end position="335"/>
    </location>
</feature>
<dbReference type="PaxDb" id="55529-EKX44377"/>
<sequence>MHVEISWQRLFPALLALMVFLYLWDGLSGLTSGTLFLIVMPEFTARLKGKLATIGFFLLVILISAPIGALVIGAMYFEREMMEVPEQYKSTAKWVRACDGYVAGAVLVFSWGLCMTCLLGVVLGKLLGATCWALLCCILSDDLVVEEKCTCQCLWDWLRDVFFVLILGARPESVPDYYSIIGVRRGADAGEIKKQFRELSKIYHPDKTAGNPELQQRFVQISEAVRKLTGKATDRAAYYKELETAELTDMVTRSVYYCLLFGLWFLMTVLAFLGNRKQQAAGGEGVRESVEEGQGQGQGREQEQEKVGQRAGAARGATEEGAVAQEPKPKVPRSKGQKYWLLLSLLVYPLWLWVEAYWKD</sequence>
<evidence type="ECO:0000256" key="1">
    <source>
        <dbReference type="SAM" id="MobiDB-lite"/>
    </source>
</evidence>
<dbReference type="PRINTS" id="PR00625">
    <property type="entry name" value="JDOMAIN"/>
</dbReference>
<reference evidence="5" key="3">
    <citation type="submission" date="2015-06" db="UniProtKB">
        <authorList>
            <consortium name="EnsemblProtists"/>
        </authorList>
    </citation>
    <scope>IDENTIFICATION</scope>
</reference>
<keyword evidence="2" id="KW-0812">Transmembrane</keyword>
<dbReference type="OrthoDB" id="10250354at2759"/>
<feature type="transmembrane region" description="Helical" evidence="2">
    <location>
        <begin position="51"/>
        <end position="77"/>
    </location>
</feature>
<organism evidence="4">
    <name type="scientific">Guillardia theta (strain CCMP2712)</name>
    <name type="common">Cryptophyte</name>
    <dbReference type="NCBI Taxonomy" id="905079"/>
    <lineage>
        <taxon>Eukaryota</taxon>
        <taxon>Cryptophyceae</taxon>
        <taxon>Pyrenomonadales</taxon>
        <taxon>Geminigeraceae</taxon>
        <taxon>Guillardia</taxon>
    </lineage>
</organism>
<dbReference type="EnsemblProtists" id="EKX44377">
    <property type="protein sequence ID" value="EKX44377"/>
    <property type="gene ID" value="GUITHDRAFT_139907"/>
</dbReference>
<evidence type="ECO:0000313" key="5">
    <source>
        <dbReference type="EnsemblProtists" id="EKX44377"/>
    </source>
</evidence>
<dbReference type="Gene3D" id="1.10.287.110">
    <property type="entry name" value="DnaJ domain"/>
    <property type="match status" value="1"/>
</dbReference>
<dbReference type="CDD" id="cd06257">
    <property type="entry name" value="DnaJ"/>
    <property type="match status" value="1"/>
</dbReference>
<dbReference type="GeneID" id="17300961"/>
<dbReference type="InterPro" id="IPR001623">
    <property type="entry name" value="DnaJ_domain"/>
</dbReference>
<proteinExistence type="predicted"/>
<keyword evidence="6" id="KW-1185">Reference proteome</keyword>
<protein>
    <recommendedName>
        <fullName evidence="3">J domain-containing protein</fullName>
    </recommendedName>
</protein>
<feature type="transmembrane region" description="Helical" evidence="2">
    <location>
        <begin position="98"/>
        <end position="123"/>
    </location>
</feature>
<dbReference type="AlphaFoldDB" id="L1J7T4"/>
<evidence type="ECO:0000313" key="6">
    <source>
        <dbReference type="Proteomes" id="UP000011087"/>
    </source>
</evidence>
<feature type="transmembrane region" description="Helical" evidence="2">
    <location>
        <begin position="254"/>
        <end position="273"/>
    </location>
</feature>
<name>L1J7T4_GUITC</name>
<keyword evidence="2" id="KW-1133">Transmembrane helix</keyword>
<dbReference type="PANTHER" id="PTHR44825">
    <property type="match status" value="1"/>
</dbReference>
<gene>
    <name evidence="4" type="ORF">GUITHDRAFT_139907</name>
</gene>
<dbReference type="InterPro" id="IPR052763">
    <property type="entry name" value="DnaJ_C4"/>
</dbReference>
<feature type="transmembrane region" description="Helical" evidence="2">
    <location>
        <begin position="12"/>
        <end position="39"/>
    </location>
</feature>
<dbReference type="RefSeq" id="XP_005831357.1">
    <property type="nucleotide sequence ID" value="XM_005831300.1"/>
</dbReference>